<dbReference type="InterPro" id="IPR023614">
    <property type="entry name" value="Porin_dom_sf"/>
</dbReference>
<dbReference type="EMBL" id="CP007030">
    <property type="protein sequence ID" value="AHF02346.1"/>
    <property type="molecule type" value="Genomic_DNA"/>
</dbReference>
<evidence type="ECO:0000256" key="4">
    <source>
        <dbReference type="ARBA" id="ARBA00022452"/>
    </source>
</evidence>
<dbReference type="SUPFAM" id="SSF56935">
    <property type="entry name" value="Porins"/>
    <property type="match status" value="1"/>
</dbReference>
<dbReference type="Proteomes" id="UP000005380">
    <property type="component" value="Chromosome"/>
</dbReference>
<keyword evidence="14" id="KW-1185">Reference proteome</keyword>
<evidence type="ECO:0000313" key="14">
    <source>
        <dbReference type="Proteomes" id="UP000005380"/>
    </source>
</evidence>
<organism evidence="13 14">
    <name type="scientific">Thiomicrospira aerophila AL3</name>
    <dbReference type="NCBI Taxonomy" id="717772"/>
    <lineage>
        <taxon>Bacteria</taxon>
        <taxon>Pseudomonadati</taxon>
        <taxon>Pseudomonadota</taxon>
        <taxon>Gammaproteobacteria</taxon>
        <taxon>Thiotrichales</taxon>
        <taxon>Piscirickettsiaceae</taxon>
        <taxon>Thiomicrospira</taxon>
    </lineage>
</organism>
<proteinExistence type="predicted"/>
<dbReference type="GO" id="GO:0009279">
    <property type="term" value="C:cell outer membrane"/>
    <property type="evidence" value="ECO:0007669"/>
    <property type="project" value="UniProtKB-SubCell"/>
</dbReference>
<evidence type="ECO:0000259" key="12">
    <source>
        <dbReference type="Pfam" id="PF13609"/>
    </source>
</evidence>
<dbReference type="KEGG" id="tao:THIAE_07905"/>
<evidence type="ECO:0000256" key="6">
    <source>
        <dbReference type="ARBA" id="ARBA00022729"/>
    </source>
</evidence>
<name>W0DZR9_9GAMM</name>
<dbReference type="RefSeq" id="WP_006460667.1">
    <property type="nucleotide sequence ID" value="NZ_CP007030.1"/>
</dbReference>
<dbReference type="HOGENOM" id="CLU_758482_0_0_6"/>
<gene>
    <name evidence="13" type="ORF">THIAE_07905</name>
</gene>
<dbReference type="GO" id="GO:0015288">
    <property type="term" value="F:porin activity"/>
    <property type="evidence" value="ECO:0007669"/>
    <property type="project" value="UniProtKB-KW"/>
</dbReference>
<accession>W0DZR9</accession>
<keyword evidence="10" id="KW-0998">Cell outer membrane</keyword>
<keyword evidence="8" id="KW-0626">Porin</keyword>
<dbReference type="GO" id="GO:0046930">
    <property type="term" value="C:pore complex"/>
    <property type="evidence" value="ECO:0007669"/>
    <property type="project" value="UniProtKB-KW"/>
</dbReference>
<dbReference type="Gene3D" id="2.40.160.10">
    <property type="entry name" value="Porin"/>
    <property type="match status" value="1"/>
</dbReference>
<evidence type="ECO:0000256" key="8">
    <source>
        <dbReference type="ARBA" id="ARBA00023114"/>
    </source>
</evidence>
<dbReference type="STRING" id="717772.THIAE_07905"/>
<evidence type="ECO:0000256" key="10">
    <source>
        <dbReference type="ARBA" id="ARBA00023237"/>
    </source>
</evidence>
<dbReference type="InParanoid" id="W0DZR9"/>
<feature type="domain" description="Porin" evidence="12">
    <location>
        <begin position="9"/>
        <end position="344"/>
    </location>
</feature>
<dbReference type="InterPro" id="IPR033900">
    <property type="entry name" value="Gram_neg_porin_domain"/>
</dbReference>
<evidence type="ECO:0000256" key="2">
    <source>
        <dbReference type="ARBA" id="ARBA00011233"/>
    </source>
</evidence>
<dbReference type="PANTHER" id="PTHR34501:SF9">
    <property type="entry name" value="MAJOR OUTER MEMBRANE PROTEIN P.IA"/>
    <property type="match status" value="1"/>
</dbReference>
<comment type="subcellular location">
    <subcellularLocation>
        <location evidence="1">Cell outer membrane</location>
        <topology evidence="1">Multi-pass membrane protein</topology>
    </subcellularLocation>
</comment>
<evidence type="ECO:0000256" key="9">
    <source>
        <dbReference type="ARBA" id="ARBA00023136"/>
    </source>
</evidence>
<feature type="chain" id="PRO_5004787376" description="Porin domain-containing protein" evidence="11">
    <location>
        <begin position="24"/>
        <end position="365"/>
    </location>
</feature>
<evidence type="ECO:0000256" key="7">
    <source>
        <dbReference type="ARBA" id="ARBA00023065"/>
    </source>
</evidence>
<sequence length="365" mass="38634">MKLRATAMASAVAAILASPLAIADDVHKVFGQVNISVDSTSVSGKGLSVGQKDGSAAFVGRNKGTGFKSNASRIGLMGNMATNLGDARLTYVAELEYTTVGDTGADNVFGREATVGLNSKTYGFIRMGRLTPMYKANYAAIDPWTDHVLQARAGGQQGASSLNANYFNNAIEYRSPNFNGISFSGFYSIMHDKSDQRMHNAGAMARYLGGNASGVGIRYMKDGIRLALDTINIDADTIGAGGVGGVNVKNGNANKLTAEYKTKQYALAAHYEDATGINQGTNIFAVGSYYLGHSTFTASYGVNQGDSKNTFGTKDATTMGVGYKYKLNQRSDIIAGYTVHERDTNAGLSRQASTFTVGIDAKFGY</sequence>
<dbReference type="PANTHER" id="PTHR34501">
    <property type="entry name" value="PROTEIN YDDL-RELATED"/>
    <property type="match status" value="1"/>
</dbReference>
<dbReference type="eggNOG" id="COG3203">
    <property type="taxonomic scope" value="Bacteria"/>
</dbReference>
<keyword evidence="9" id="KW-0472">Membrane</keyword>
<evidence type="ECO:0000313" key="13">
    <source>
        <dbReference type="EMBL" id="AHF02346.1"/>
    </source>
</evidence>
<keyword evidence="7" id="KW-0406">Ion transport</keyword>
<keyword evidence="4" id="KW-1134">Transmembrane beta strand</keyword>
<dbReference type="GO" id="GO:0006811">
    <property type="term" value="P:monoatomic ion transport"/>
    <property type="evidence" value="ECO:0007669"/>
    <property type="project" value="UniProtKB-KW"/>
</dbReference>
<keyword evidence="6 11" id="KW-0732">Signal</keyword>
<keyword evidence="3" id="KW-0813">Transport</keyword>
<dbReference type="InterPro" id="IPR050298">
    <property type="entry name" value="Gram-neg_bact_OMP"/>
</dbReference>
<evidence type="ECO:0000256" key="1">
    <source>
        <dbReference type="ARBA" id="ARBA00004571"/>
    </source>
</evidence>
<comment type="subunit">
    <text evidence="2">Homotrimer.</text>
</comment>
<evidence type="ECO:0000256" key="5">
    <source>
        <dbReference type="ARBA" id="ARBA00022692"/>
    </source>
</evidence>
<dbReference type="AlphaFoldDB" id="W0DZR9"/>
<feature type="signal peptide" evidence="11">
    <location>
        <begin position="1"/>
        <end position="23"/>
    </location>
</feature>
<dbReference type="OrthoDB" id="8173690at2"/>
<protein>
    <recommendedName>
        <fullName evidence="12">Porin domain-containing protein</fullName>
    </recommendedName>
</protein>
<dbReference type="Pfam" id="PF13609">
    <property type="entry name" value="Porin_4"/>
    <property type="match status" value="1"/>
</dbReference>
<evidence type="ECO:0000256" key="3">
    <source>
        <dbReference type="ARBA" id="ARBA00022448"/>
    </source>
</evidence>
<keyword evidence="5" id="KW-0812">Transmembrane</keyword>
<reference evidence="13 14" key="1">
    <citation type="submission" date="2013-12" db="EMBL/GenBank/DDBJ databases">
        <authorList>
            <consortium name="DOE Joint Genome Institute"/>
            <person name="Kappler U."/>
            <person name="Huntemann M."/>
            <person name="Han J."/>
            <person name="Chen A."/>
            <person name="Kyrpides N."/>
            <person name="Mavromatis K."/>
            <person name="Markowitz V."/>
            <person name="Palaniappan K."/>
            <person name="Ivanova N."/>
            <person name="Schaumberg A."/>
            <person name="Pati A."/>
            <person name="Liolios K."/>
            <person name="Nordberg H.P."/>
            <person name="Cantor M.N."/>
            <person name="Hua S.X."/>
            <person name="Woyke T."/>
        </authorList>
    </citation>
    <scope>NUCLEOTIDE SEQUENCE [LARGE SCALE GENOMIC DNA]</scope>
    <source>
        <strain evidence="14">AL2</strain>
    </source>
</reference>
<evidence type="ECO:0000256" key="11">
    <source>
        <dbReference type="SAM" id="SignalP"/>
    </source>
</evidence>